<feature type="compositionally biased region" description="Polar residues" evidence="2">
    <location>
        <begin position="1059"/>
        <end position="1074"/>
    </location>
</feature>
<feature type="region of interest" description="Disordered" evidence="2">
    <location>
        <begin position="700"/>
        <end position="720"/>
    </location>
</feature>
<evidence type="ECO:0000256" key="1">
    <source>
        <dbReference type="SAM" id="Coils"/>
    </source>
</evidence>
<protein>
    <submittedName>
        <fullName evidence="4">Kelch-like protein 31</fullName>
    </submittedName>
</protein>
<dbReference type="SUPFAM" id="SSF54695">
    <property type="entry name" value="POZ domain"/>
    <property type="match status" value="1"/>
</dbReference>
<dbReference type="OMA" id="QTNRRAN"/>
<evidence type="ECO:0000256" key="2">
    <source>
        <dbReference type="SAM" id="MobiDB-lite"/>
    </source>
</evidence>
<reference evidence="4 5" key="1">
    <citation type="submission" date="2014-11" db="EMBL/GenBank/DDBJ databases">
        <title>Genetic blueprint of the zoonotic pathogen Toxocara canis.</title>
        <authorList>
            <person name="Zhu X.-Q."/>
            <person name="Korhonen P.K."/>
            <person name="Cai H."/>
            <person name="Young N.D."/>
            <person name="Nejsum P."/>
            <person name="von Samson-Himmelstjerna G."/>
            <person name="Boag P.R."/>
            <person name="Tan P."/>
            <person name="Li Q."/>
            <person name="Min J."/>
            <person name="Yang Y."/>
            <person name="Wang X."/>
            <person name="Fang X."/>
            <person name="Hall R.S."/>
            <person name="Hofmann A."/>
            <person name="Sternberg P.W."/>
            <person name="Jex A.R."/>
            <person name="Gasser R.B."/>
        </authorList>
    </citation>
    <scope>NUCLEOTIDE SEQUENCE [LARGE SCALE GENOMIC DNA]</scope>
    <source>
        <strain evidence="4">PN_DK_2014</strain>
    </source>
</reference>
<keyword evidence="5" id="KW-1185">Reference proteome</keyword>
<feature type="region of interest" description="Disordered" evidence="2">
    <location>
        <begin position="509"/>
        <end position="563"/>
    </location>
</feature>
<dbReference type="STRING" id="6265.A0A0B2VXZ9"/>
<dbReference type="EMBL" id="JPKZ01000233">
    <property type="protein sequence ID" value="KHN88426.1"/>
    <property type="molecule type" value="Genomic_DNA"/>
</dbReference>
<organism evidence="4 5">
    <name type="scientific">Toxocara canis</name>
    <name type="common">Canine roundworm</name>
    <dbReference type="NCBI Taxonomy" id="6265"/>
    <lineage>
        <taxon>Eukaryota</taxon>
        <taxon>Metazoa</taxon>
        <taxon>Ecdysozoa</taxon>
        <taxon>Nematoda</taxon>
        <taxon>Chromadorea</taxon>
        <taxon>Rhabditida</taxon>
        <taxon>Spirurina</taxon>
        <taxon>Ascaridomorpha</taxon>
        <taxon>Ascaridoidea</taxon>
        <taxon>Toxocaridae</taxon>
        <taxon>Toxocara</taxon>
    </lineage>
</organism>
<dbReference type="Pfam" id="PF00651">
    <property type="entry name" value="BTB"/>
    <property type="match status" value="1"/>
</dbReference>
<dbReference type="AlphaFoldDB" id="A0A0B2VXZ9"/>
<feature type="compositionally biased region" description="Polar residues" evidence="2">
    <location>
        <begin position="702"/>
        <end position="720"/>
    </location>
</feature>
<feature type="region of interest" description="Disordered" evidence="2">
    <location>
        <begin position="468"/>
        <end position="490"/>
    </location>
</feature>
<feature type="region of interest" description="Disordered" evidence="2">
    <location>
        <begin position="653"/>
        <end position="685"/>
    </location>
</feature>
<dbReference type="Gene3D" id="3.30.710.10">
    <property type="entry name" value="Potassium Channel Kv1.1, Chain A"/>
    <property type="match status" value="1"/>
</dbReference>
<comment type="caution">
    <text evidence="4">The sequence shown here is derived from an EMBL/GenBank/DDBJ whole genome shotgun (WGS) entry which is preliminary data.</text>
</comment>
<dbReference type="InterPro" id="IPR011705">
    <property type="entry name" value="BACK"/>
</dbReference>
<dbReference type="InterPro" id="IPR011333">
    <property type="entry name" value="SKP1/BTB/POZ_sf"/>
</dbReference>
<dbReference type="Proteomes" id="UP000031036">
    <property type="component" value="Unassembled WGS sequence"/>
</dbReference>
<dbReference type="OrthoDB" id="5779000at2759"/>
<feature type="domain" description="BTB" evidence="3">
    <location>
        <begin position="48"/>
        <end position="113"/>
    </location>
</feature>
<name>A0A0B2VXZ9_TOXCA</name>
<gene>
    <name evidence="4" type="primary">Klhl31</name>
    <name evidence="4" type="ORF">Tcan_07380</name>
</gene>
<feature type="region of interest" description="Disordered" evidence="2">
    <location>
        <begin position="862"/>
        <end position="905"/>
    </location>
</feature>
<evidence type="ECO:0000313" key="4">
    <source>
        <dbReference type="EMBL" id="KHN88426.1"/>
    </source>
</evidence>
<dbReference type="SMART" id="SM00225">
    <property type="entry name" value="BTB"/>
    <property type="match status" value="1"/>
</dbReference>
<dbReference type="InterPro" id="IPR000210">
    <property type="entry name" value="BTB/POZ_dom"/>
</dbReference>
<dbReference type="PROSITE" id="PS50097">
    <property type="entry name" value="BTB"/>
    <property type="match status" value="1"/>
</dbReference>
<sequence length="1245" mass="142909">MVMAAVPNDADDSAIFEWTPNEEQLLRHHAKVGQTLCDAMQNGWAIGYDIALKLSDNTVAMLHSEVARTHSEYFYRVLRDCPAPLMTDVSCFDADAVRQMIDFIYTGTVTISLRELPKLLMLAQAFQIGSLRHLLENFLAQKSTKSHILPHCLNIACGEYPNVSLRTKEIVLQEAIKNFKHLLASKQFEKLDIGAFECLMTRDDLPVGKEVDVFHLAAYYFFNSPKYNDPNRLLQIVRYDHIDDDGKLEITRLSNHYDDAYFSAALKQLLADSFWRTSMFGRSRYPTDQRPQRGDGFSFLPAFRETHKAHRGNVQHKDNESMKLDQLNVNQLPNKDNVEDVMERKRTMNEHKATETNKHIFGWDQKTPQQSQTMQQRQQKPLQPLTQTFESLQKKNELQQPKLNEQASKERTRMQMAIMQSESEQQSLQLQEIQRQAIQPHILQGNRQQIHNQQLKVLEPLHMGMVVETQQQSQQPTKGPHHRQDLTEPKNQTFQSTLRNLNTLHQLMHQLKRQKRQRAQRQHLPQMSESAMATRRQQQQPSSSSNQLESEKQAQQQSPANDRHRLTLSTPKLPQQLHLQTLPPGEADQLRIELQANDQSKLTQALRTALAMTRQNQHIISAQHEQQQRPSFAQQIQHLQQLPVVQAEMPSAKPIIQSQQQRQLPGPKQLNIRQQDTPPPQQGANRVQMLQLALAITRRNKAPNSAPQQTPNATSTGQQIRQLQPQLLGPKETDVLPQDARQEKAEANRAHIVQSALAVTRRKQPNKFAPQQLSKKAAIRQHPHQLQQLPPVYIEMQPAQPIMLHHQQRQLPGSNVAANSQQPVRPVISPKGVEAQGDQANRAQMMQLPLDVTRQMQKPVSGHQQLAKEASNAQQIQQQKQRPDIQSGMPCAMPTMQPQQQPGLKPQAILQQDARPRQQELQKAEMVHQAIDMTRQMQKPISAHQQLPNEPSTAQPIQHLQQLPQILFETPSAMPTMQPQQQPGPKVQAISKQDPRSLQPERQKAEMVQLALDMTRQMQKPVSVHQQLQKEKSNAHEIEQLKHRRDIQSGMPCAMPTVEPQQQPGLKAQAISQQDPRRRQQEASKAEVMQLALDMTRQKRKPVSAHQRPPKETSNAQQIHHLQQRPDMQSEMPFALSTMQPQQQPGPKVQAISKQDPRSLQPERQKAEIVQLALDTTRQMSNWRRKHQPRSKYSSRNSARISSPECHVLCRPCNLSSSLRRRRKPSASKIRVPCNRNDRRRKWCS</sequence>
<feature type="region of interest" description="Disordered" evidence="2">
    <location>
        <begin position="1058"/>
        <end position="1127"/>
    </location>
</feature>
<feature type="coiled-coil region" evidence="1">
    <location>
        <begin position="404"/>
        <end position="436"/>
    </location>
</feature>
<proteinExistence type="predicted"/>
<evidence type="ECO:0000313" key="5">
    <source>
        <dbReference type="Proteomes" id="UP000031036"/>
    </source>
</evidence>
<keyword evidence="1" id="KW-0175">Coiled coil</keyword>
<feature type="region of interest" description="Disordered" evidence="2">
    <location>
        <begin position="1217"/>
        <end position="1245"/>
    </location>
</feature>
<accession>A0A0B2VXZ9</accession>
<feature type="compositionally biased region" description="Basic residues" evidence="2">
    <location>
        <begin position="510"/>
        <end position="521"/>
    </location>
</feature>
<feature type="compositionally biased region" description="Basic and acidic residues" evidence="2">
    <location>
        <begin position="1075"/>
        <end position="1085"/>
    </location>
</feature>
<evidence type="ECO:0000259" key="3">
    <source>
        <dbReference type="PROSITE" id="PS50097"/>
    </source>
</evidence>
<feature type="compositionally biased region" description="Polar residues" evidence="2">
    <location>
        <begin position="468"/>
        <end position="477"/>
    </location>
</feature>
<feature type="compositionally biased region" description="Low complexity" evidence="2">
    <location>
        <begin position="537"/>
        <end position="548"/>
    </location>
</feature>
<feature type="compositionally biased region" description="Polar residues" evidence="2">
    <location>
        <begin position="1112"/>
        <end position="1121"/>
    </location>
</feature>
<dbReference type="Pfam" id="PF07707">
    <property type="entry name" value="BACK"/>
    <property type="match status" value="1"/>
</dbReference>